<accession>A0A0T9MTJ4</accession>
<gene>
    <name evidence="2" type="ORF">ERS008530_03797</name>
</gene>
<evidence type="ECO:0000313" key="2">
    <source>
        <dbReference type="EMBL" id="CNG45709.1"/>
    </source>
</evidence>
<evidence type="ECO:0000256" key="1">
    <source>
        <dbReference type="SAM" id="SignalP"/>
    </source>
</evidence>
<dbReference type="Proteomes" id="UP000038750">
    <property type="component" value="Unassembled WGS sequence"/>
</dbReference>
<dbReference type="EMBL" id="CPZJ01000019">
    <property type="protein sequence ID" value="CNG45709.1"/>
    <property type="molecule type" value="Genomic_DNA"/>
</dbReference>
<proteinExistence type="predicted"/>
<name>A0A0T9MTJ4_YERIN</name>
<dbReference type="NCBIfam" id="TIGR03021">
    <property type="entry name" value="pilP_fam"/>
    <property type="match status" value="1"/>
</dbReference>
<feature type="signal peptide" evidence="1">
    <location>
        <begin position="1"/>
        <end position="23"/>
    </location>
</feature>
<reference evidence="2 3" key="1">
    <citation type="submission" date="2015-03" db="EMBL/GenBank/DDBJ databases">
        <authorList>
            <person name="Murphy D."/>
        </authorList>
    </citation>
    <scope>NUCLEOTIDE SEQUENCE [LARGE SCALE GENOMIC DNA]</scope>
    <source>
        <strain evidence="2 3">BR165/97</strain>
    </source>
</reference>
<keyword evidence="1" id="KW-0732">Signal</keyword>
<dbReference type="InterPro" id="IPR022753">
    <property type="entry name" value="T4SS_pilus_biogen_PilP"/>
</dbReference>
<dbReference type="RefSeq" id="WP_050074361.1">
    <property type="nucleotide sequence ID" value="NZ_CPZJ01000019.1"/>
</dbReference>
<evidence type="ECO:0000313" key="3">
    <source>
        <dbReference type="Proteomes" id="UP000038750"/>
    </source>
</evidence>
<dbReference type="AlphaFoldDB" id="A0A0T9MTJ4"/>
<protein>
    <submittedName>
        <fullName evidence="2">Putative type IV pilus protein</fullName>
    </submittedName>
</protein>
<sequence>MPIHNRVLFIFPLLFALAVTAHADTEIPTQQIPPEENTAVPLPSGTLNELEKLNTQTLLTEAQAQLANARASLQKAKSQYSDTSSGQMVLSGTNLPPGLPNPSISMPQQTKSGPPRILEISGQGRSLSARLMLDTGLSIIVRTGSKIPGRDLLVTDISASTVEVKDTQGQRHTLTFGE</sequence>
<organism evidence="2 3">
    <name type="scientific">Yersinia intermedia</name>
    <dbReference type="NCBI Taxonomy" id="631"/>
    <lineage>
        <taxon>Bacteria</taxon>
        <taxon>Pseudomonadati</taxon>
        <taxon>Pseudomonadota</taxon>
        <taxon>Gammaproteobacteria</taxon>
        <taxon>Enterobacterales</taxon>
        <taxon>Yersiniaceae</taxon>
        <taxon>Yersinia</taxon>
    </lineage>
</organism>
<feature type="chain" id="PRO_5006693533" evidence="1">
    <location>
        <begin position="24"/>
        <end position="178"/>
    </location>
</feature>